<name>A0A512JM51_9HYPH</name>
<organism evidence="2 3">
    <name type="scientific">Methylobacterium gnaphalii</name>
    <dbReference type="NCBI Taxonomy" id="1010610"/>
    <lineage>
        <taxon>Bacteria</taxon>
        <taxon>Pseudomonadati</taxon>
        <taxon>Pseudomonadota</taxon>
        <taxon>Alphaproteobacteria</taxon>
        <taxon>Hyphomicrobiales</taxon>
        <taxon>Methylobacteriaceae</taxon>
        <taxon>Methylobacterium</taxon>
    </lineage>
</organism>
<evidence type="ECO:0000313" key="2">
    <source>
        <dbReference type="EMBL" id="GEP11035.1"/>
    </source>
</evidence>
<dbReference type="Proteomes" id="UP000321750">
    <property type="component" value="Unassembled WGS sequence"/>
</dbReference>
<proteinExistence type="predicted"/>
<comment type="caution">
    <text evidence="2">The sequence shown here is derived from an EMBL/GenBank/DDBJ whole genome shotgun (WGS) entry which is preliminary data.</text>
</comment>
<evidence type="ECO:0000256" key="1">
    <source>
        <dbReference type="SAM" id="MobiDB-lite"/>
    </source>
</evidence>
<dbReference type="RefSeq" id="WP_147047576.1">
    <property type="nucleotide sequence ID" value="NZ_BJZV01000015.1"/>
</dbReference>
<feature type="compositionally biased region" description="Polar residues" evidence="1">
    <location>
        <begin position="60"/>
        <end position="76"/>
    </location>
</feature>
<gene>
    <name evidence="2" type="ORF">MGN01_28800</name>
</gene>
<evidence type="ECO:0000313" key="3">
    <source>
        <dbReference type="Proteomes" id="UP000321750"/>
    </source>
</evidence>
<dbReference type="OrthoDB" id="7996552at2"/>
<accession>A0A512JM51</accession>
<dbReference type="AlphaFoldDB" id="A0A512JM51"/>
<keyword evidence="3" id="KW-1185">Reference proteome</keyword>
<dbReference type="EMBL" id="BJZV01000015">
    <property type="protein sequence ID" value="GEP11035.1"/>
    <property type="molecule type" value="Genomic_DNA"/>
</dbReference>
<reference evidence="2 3" key="1">
    <citation type="submission" date="2019-07" db="EMBL/GenBank/DDBJ databases">
        <title>Whole genome shotgun sequence of Methylobacterium gnaphalii NBRC 107716.</title>
        <authorList>
            <person name="Hosoyama A."/>
            <person name="Uohara A."/>
            <person name="Ohji S."/>
            <person name="Ichikawa N."/>
        </authorList>
    </citation>
    <scope>NUCLEOTIDE SEQUENCE [LARGE SCALE GENOMIC DNA]</scope>
    <source>
        <strain evidence="2 3">NBRC 107716</strain>
    </source>
</reference>
<sequence length="117" mass="12188">MSEHDRSRPSIKTFDGQADRNGQNLGAESPLDVGIPSRTQADLKSEPNGEAEAARIASGQPRQDASDQTAAETPSENLRRISDPSTASAAGEGSGLKSREGQEAINRATAALGEEGQ</sequence>
<protein>
    <submittedName>
        <fullName evidence="2">Uncharacterized protein</fullName>
    </submittedName>
</protein>
<feature type="region of interest" description="Disordered" evidence="1">
    <location>
        <begin position="1"/>
        <end position="117"/>
    </location>
</feature>